<dbReference type="EMBL" id="NRSH01000057">
    <property type="protein sequence ID" value="MBK1726659.1"/>
    <property type="molecule type" value="Genomic_DNA"/>
</dbReference>
<dbReference type="RefSeq" id="WP_200258124.1">
    <property type="nucleotide sequence ID" value="NZ_NRSH01000057.1"/>
</dbReference>
<evidence type="ECO:0000256" key="1">
    <source>
        <dbReference type="ARBA" id="ARBA00007734"/>
    </source>
</evidence>
<reference evidence="4 5" key="1">
    <citation type="journal article" date="2020" name="Microorganisms">
        <title>Osmotic Adaptation and Compatible Solute Biosynthesis of Phototrophic Bacteria as Revealed from Genome Analyses.</title>
        <authorList>
            <person name="Imhoff J.F."/>
            <person name="Rahn T."/>
            <person name="Kunzel S."/>
            <person name="Keller A."/>
            <person name="Neulinger S.C."/>
        </authorList>
    </citation>
    <scope>NUCLEOTIDE SEQUENCE [LARGE SCALE GENOMIC DNA]</scope>
    <source>
        <strain evidence="4 5">DSM 15116</strain>
    </source>
</reference>
<evidence type="ECO:0000259" key="3">
    <source>
        <dbReference type="Pfam" id="PF01464"/>
    </source>
</evidence>
<dbReference type="SUPFAM" id="SSF53955">
    <property type="entry name" value="Lysozyme-like"/>
    <property type="match status" value="1"/>
</dbReference>
<proteinExistence type="inferred from homology"/>
<accession>A0ABS1E768</accession>
<dbReference type="PANTHER" id="PTHR37423:SF2">
    <property type="entry name" value="MEMBRANE-BOUND LYTIC MUREIN TRANSGLYCOSYLASE C"/>
    <property type="match status" value="1"/>
</dbReference>
<sequence>MLRMALSTLLGMGALVSASITAHSLQSPPWESAALPAEGGGAVAAVLAPRPAALLPEVPRAVIQAVINAYQRRGRSSWLGSNRAIADPRLRRLVAEAAERSGLEPALIRAVARTESDYRPGVVSSAGAVGLMQIRPVAAAEVRDAVPEWAERVSRDQGISPAALAEPRLNLLVGSHYLARLRERYAAYGDPLGLWLALAAYNWGPGNVHRHLTSNPRLQSLKDLRWLLYRHAPHETRAFVQRVLQRSGLAGDAFREQQG</sequence>
<feature type="chain" id="PRO_5046109509" description="Transglycosylase SLT domain-containing protein" evidence="2">
    <location>
        <begin position="23"/>
        <end position="259"/>
    </location>
</feature>
<dbReference type="CDD" id="cd16896">
    <property type="entry name" value="LT_Slt70-like"/>
    <property type="match status" value="1"/>
</dbReference>
<dbReference type="InterPro" id="IPR008258">
    <property type="entry name" value="Transglycosylase_SLT_dom_1"/>
</dbReference>
<dbReference type="InterPro" id="IPR023346">
    <property type="entry name" value="Lysozyme-like_dom_sf"/>
</dbReference>
<feature type="domain" description="Transglycosylase SLT" evidence="3">
    <location>
        <begin position="93"/>
        <end position="217"/>
    </location>
</feature>
<name>A0ABS1E768_9GAMM</name>
<evidence type="ECO:0000256" key="2">
    <source>
        <dbReference type="SAM" id="SignalP"/>
    </source>
</evidence>
<evidence type="ECO:0000313" key="4">
    <source>
        <dbReference type="EMBL" id="MBK1726659.1"/>
    </source>
</evidence>
<dbReference type="Pfam" id="PF01464">
    <property type="entry name" value="SLT"/>
    <property type="match status" value="1"/>
</dbReference>
<keyword evidence="5" id="KW-1185">Reference proteome</keyword>
<keyword evidence="2" id="KW-0732">Signal</keyword>
<dbReference type="PROSITE" id="PS00922">
    <property type="entry name" value="TRANSGLYCOSYLASE"/>
    <property type="match status" value="1"/>
</dbReference>
<evidence type="ECO:0000313" key="5">
    <source>
        <dbReference type="Proteomes" id="UP000738126"/>
    </source>
</evidence>
<organism evidence="4 5">
    <name type="scientific">Halorhodospira neutriphila</name>
    <dbReference type="NCBI Taxonomy" id="168379"/>
    <lineage>
        <taxon>Bacteria</taxon>
        <taxon>Pseudomonadati</taxon>
        <taxon>Pseudomonadota</taxon>
        <taxon>Gammaproteobacteria</taxon>
        <taxon>Chromatiales</taxon>
        <taxon>Ectothiorhodospiraceae</taxon>
        <taxon>Halorhodospira</taxon>
    </lineage>
</organism>
<dbReference type="InterPro" id="IPR000189">
    <property type="entry name" value="Transglyc_AS"/>
</dbReference>
<protein>
    <recommendedName>
        <fullName evidence="3">Transglycosylase SLT domain-containing protein</fullName>
    </recommendedName>
</protein>
<dbReference type="Proteomes" id="UP000738126">
    <property type="component" value="Unassembled WGS sequence"/>
</dbReference>
<dbReference type="PANTHER" id="PTHR37423">
    <property type="entry name" value="SOLUBLE LYTIC MUREIN TRANSGLYCOSYLASE-RELATED"/>
    <property type="match status" value="1"/>
</dbReference>
<dbReference type="Gene3D" id="1.10.530.10">
    <property type="match status" value="1"/>
</dbReference>
<feature type="signal peptide" evidence="2">
    <location>
        <begin position="1"/>
        <end position="22"/>
    </location>
</feature>
<comment type="caution">
    <text evidence="4">The sequence shown here is derived from an EMBL/GenBank/DDBJ whole genome shotgun (WGS) entry which is preliminary data.</text>
</comment>
<gene>
    <name evidence="4" type="ORF">CKO13_06395</name>
</gene>
<comment type="similarity">
    <text evidence="1">Belongs to the transglycosylase Slt family.</text>
</comment>